<keyword evidence="4 8" id="KW-0566">Pantothenate biosynthesis</keyword>
<dbReference type="FunFam" id="3.20.20.60:FF:000003">
    <property type="entry name" value="3-methyl-2-oxobutanoate hydroxymethyltransferase"/>
    <property type="match status" value="1"/>
</dbReference>
<dbReference type="PIRSF" id="PIRSF000388">
    <property type="entry name" value="Pantoate_hydroxy_MeTrfase"/>
    <property type="match status" value="1"/>
</dbReference>
<dbReference type="SUPFAM" id="SSF51621">
    <property type="entry name" value="Phosphoenolpyruvate/pyruvate domain"/>
    <property type="match status" value="1"/>
</dbReference>
<evidence type="ECO:0000256" key="8">
    <source>
        <dbReference type="HAMAP-Rule" id="MF_00156"/>
    </source>
</evidence>
<keyword evidence="6 8" id="KW-0479">Metal-binding</keyword>
<dbReference type="InterPro" id="IPR003700">
    <property type="entry name" value="Pantoate_hydroxy_MeTrfase"/>
</dbReference>
<dbReference type="Gene3D" id="3.20.20.60">
    <property type="entry name" value="Phosphoenolpyruvate-binding domains"/>
    <property type="match status" value="1"/>
</dbReference>
<dbReference type="NCBIfam" id="NF001452">
    <property type="entry name" value="PRK00311.1"/>
    <property type="match status" value="1"/>
</dbReference>
<dbReference type="AlphaFoldDB" id="A0AAU9C177"/>
<comment type="catalytic activity">
    <reaction evidence="8">
        <text>(6R)-5,10-methylene-5,6,7,8-tetrahydrofolate + 3-methyl-2-oxobutanoate + H2O = 2-dehydropantoate + (6S)-5,6,7,8-tetrahydrofolate</text>
        <dbReference type="Rhea" id="RHEA:11824"/>
        <dbReference type="ChEBI" id="CHEBI:11561"/>
        <dbReference type="ChEBI" id="CHEBI:11851"/>
        <dbReference type="ChEBI" id="CHEBI:15377"/>
        <dbReference type="ChEBI" id="CHEBI:15636"/>
        <dbReference type="ChEBI" id="CHEBI:57453"/>
        <dbReference type="EC" id="2.1.2.11"/>
    </reaction>
</comment>
<dbReference type="NCBIfam" id="TIGR00222">
    <property type="entry name" value="panB"/>
    <property type="match status" value="1"/>
</dbReference>
<comment type="cofactor">
    <cofactor evidence="8 11">
        <name>Mg(2+)</name>
        <dbReference type="ChEBI" id="CHEBI:18420"/>
    </cofactor>
    <text evidence="8 11">Binds 1 Mg(2+) ion per subunit.</text>
</comment>
<proteinExistence type="inferred from homology"/>
<feature type="binding site" evidence="8 11">
    <location>
        <position position="115"/>
    </location>
    <ligand>
        <name>Mg(2+)</name>
        <dbReference type="ChEBI" id="CHEBI:18420"/>
    </ligand>
</feature>
<organism evidence="12 13">
    <name type="scientific">Methylomarinovum caldicuralii</name>
    <dbReference type="NCBI Taxonomy" id="438856"/>
    <lineage>
        <taxon>Bacteria</taxon>
        <taxon>Pseudomonadati</taxon>
        <taxon>Pseudomonadota</taxon>
        <taxon>Gammaproteobacteria</taxon>
        <taxon>Methylococcales</taxon>
        <taxon>Methylothermaceae</taxon>
        <taxon>Methylomarinovum</taxon>
    </lineage>
</organism>
<dbReference type="GO" id="GO:0015940">
    <property type="term" value="P:pantothenate biosynthetic process"/>
    <property type="evidence" value="ECO:0007669"/>
    <property type="project" value="UniProtKB-UniRule"/>
</dbReference>
<dbReference type="EMBL" id="AP024714">
    <property type="protein sequence ID" value="BCX82450.1"/>
    <property type="molecule type" value="Genomic_DNA"/>
</dbReference>
<dbReference type="Pfam" id="PF02548">
    <property type="entry name" value="Pantoate_transf"/>
    <property type="match status" value="1"/>
</dbReference>
<evidence type="ECO:0000256" key="7">
    <source>
        <dbReference type="ARBA" id="ARBA00056497"/>
    </source>
</evidence>
<keyword evidence="5 8" id="KW-0808">Transferase</keyword>
<comment type="pathway">
    <text evidence="1 8">Cofactor biosynthesis; (R)-pantothenate biosynthesis; (R)-pantoate from 3-methyl-2-oxobutanoate: step 1/2.</text>
</comment>
<comment type="subunit">
    <text evidence="3 8">Homodecamer; pentamer of dimers.</text>
</comment>
<dbReference type="PANTHER" id="PTHR20881">
    <property type="entry name" value="3-METHYL-2-OXOBUTANOATE HYDROXYMETHYLTRANSFERASE"/>
    <property type="match status" value="1"/>
</dbReference>
<feature type="binding site" evidence="8 10">
    <location>
        <position position="85"/>
    </location>
    <ligand>
        <name>3-methyl-2-oxobutanoate</name>
        <dbReference type="ChEBI" id="CHEBI:11851"/>
    </ligand>
</feature>
<reference evidence="13" key="1">
    <citation type="journal article" date="2024" name="Int. J. Syst. Evol. Microbiol.">
        <title>Methylomarinovum tepidoasis sp. nov., a moderately thermophilic methanotroph of the family Methylothermaceae isolated from a deep-sea hydrothermal field.</title>
        <authorList>
            <person name="Hirayama H."/>
            <person name="Takaki Y."/>
            <person name="Abe M."/>
            <person name="Miyazaki M."/>
            <person name="Uematsu K."/>
            <person name="Matsui Y."/>
            <person name="Takai K."/>
        </authorList>
    </citation>
    <scope>NUCLEOTIDE SEQUENCE [LARGE SCALE GENOMIC DNA]</scope>
    <source>
        <strain evidence="13">IT-9</strain>
    </source>
</reference>
<feature type="binding site" evidence="8 11">
    <location>
        <position position="46"/>
    </location>
    <ligand>
        <name>Mg(2+)</name>
        <dbReference type="ChEBI" id="CHEBI:18420"/>
    </ligand>
</feature>
<dbReference type="GO" id="GO:0005737">
    <property type="term" value="C:cytoplasm"/>
    <property type="evidence" value="ECO:0007669"/>
    <property type="project" value="UniProtKB-SubCell"/>
</dbReference>
<keyword evidence="8" id="KW-0963">Cytoplasm</keyword>
<feature type="binding site" evidence="8 11">
    <location>
        <position position="85"/>
    </location>
    <ligand>
        <name>Mg(2+)</name>
        <dbReference type="ChEBI" id="CHEBI:18420"/>
    </ligand>
</feature>
<evidence type="ECO:0000256" key="1">
    <source>
        <dbReference type="ARBA" id="ARBA00005033"/>
    </source>
</evidence>
<comment type="function">
    <text evidence="7 8">Catalyzes the reversible reaction in which hydroxymethyl group from 5,10-methylenetetrahydrofolate is transferred onto alpha-ketoisovalerate to form ketopantoate.</text>
</comment>
<dbReference type="RefSeq" id="WP_317704852.1">
    <property type="nucleotide sequence ID" value="NZ_AP024714.1"/>
</dbReference>
<protein>
    <recommendedName>
        <fullName evidence="8">3-methyl-2-oxobutanoate hydroxymethyltransferase</fullName>
        <ecNumber evidence="8">2.1.2.11</ecNumber>
    </recommendedName>
    <alternativeName>
        <fullName evidence="8">Ketopantoate hydroxymethyltransferase</fullName>
        <shortName evidence="8">KPHMT</shortName>
    </alternativeName>
</protein>
<feature type="binding site" evidence="8 10">
    <location>
        <begin position="46"/>
        <end position="47"/>
    </location>
    <ligand>
        <name>3-methyl-2-oxobutanoate</name>
        <dbReference type="ChEBI" id="CHEBI:11851"/>
    </ligand>
</feature>
<dbReference type="CDD" id="cd06557">
    <property type="entry name" value="KPHMT-like"/>
    <property type="match status" value="1"/>
</dbReference>
<dbReference type="GO" id="GO:0000287">
    <property type="term" value="F:magnesium ion binding"/>
    <property type="evidence" value="ECO:0007669"/>
    <property type="project" value="TreeGrafter"/>
</dbReference>
<feature type="binding site" evidence="8 10">
    <location>
        <position position="113"/>
    </location>
    <ligand>
        <name>3-methyl-2-oxobutanoate</name>
        <dbReference type="ChEBI" id="CHEBI:11851"/>
    </ligand>
</feature>
<evidence type="ECO:0000313" key="13">
    <source>
        <dbReference type="Proteomes" id="UP001321825"/>
    </source>
</evidence>
<keyword evidence="13" id="KW-1185">Reference proteome</keyword>
<evidence type="ECO:0000256" key="4">
    <source>
        <dbReference type="ARBA" id="ARBA00022655"/>
    </source>
</evidence>
<comment type="subcellular location">
    <subcellularLocation>
        <location evidence="8">Cytoplasm</location>
    </subcellularLocation>
</comment>
<dbReference type="GO" id="GO:0003864">
    <property type="term" value="F:3-methyl-2-oxobutanoate hydroxymethyltransferase activity"/>
    <property type="evidence" value="ECO:0007669"/>
    <property type="project" value="UniProtKB-UniRule"/>
</dbReference>
<gene>
    <name evidence="8" type="primary">panB</name>
    <name evidence="12" type="ORF">MIT9_P2036</name>
</gene>
<dbReference type="InterPro" id="IPR040442">
    <property type="entry name" value="Pyrv_kinase-like_dom_sf"/>
</dbReference>
<dbReference type="Proteomes" id="UP001321825">
    <property type="component" value="Chromosome"/>
</dbReference>
<sequence>MTAPITVPELRARKARGDKIACLTVYDATFARVLERSGVDVALVGDSLGVVVQGRPATVAVTLEQMAYHVGCVRRGLERPLVLADLPFASYVHPHQAVASAAELVRAGAQMVKLEGGRQRLEVVKALVAEGIPVCGHLGLLPQSIHRLGRYRVQGSDPQAAQRLLEDACLLEEAGVDLLVLECIPATLAEAVTAEVAVPTIGIGAGPHCDGQVLVLHDLLGLWFEGRPPRFVQDFLAAGGGIEEAVRAYVEAVRQGRFPTAEQSY</sequence>
<dbReference type="KEGG" id="mcau:MIT9_P2036"/>
<dbReference type="HAMAP" id="MF_00156">
    <property type="entry name" value="PanB"/>
    <property type="match status" value="1"/>
</dbReference>
<name>A0AAU9C177_9GAMM</name>
<evidence type="ECO:0000256" key="3">
    <source>
        <dbReference type="ARBA" id="ARBA00011424"/>
    </source>
</evidence>
<dbReference type="InterPro" id="IPR015813">
    <property type="entry name" value="Pyrv/PenolPyrv_kinase-like_dom"/>
</dbReference>
<keyword evidence="8 11" id="KW-0460">Magnesium</keyword>
<evidence type="ECO:0000256" key="9">
    <source>
        <dbReference type="PIRSR" id="PIRSR000388-1"/>
    </source>
</evidence>
<evidence type="ECO:0000256" key="6">
    <source>
        <dbReference type="ARBA" id="ARBA00022723"/>
    </source>
</evidence>
<comment type="similarity">
    <text evidence="2 8">Belongs to the PanB family.</text>
</comment>
<accession>A0AAU9C177</accession>
<feature type="active site" description="Proton acceptor" evidence="8 9">
    <location>
        <position position="182"/>
    </location>
</feature>
<evidence type="ECO:0000256" key="2">
    <source>
        <dbReference type="ARBA" id="ARBA00008676"/>
    </source>
</evidence>
<dbReference type="EC" id="2.1.2.11" evidence="8"/>
<evidence type="ECO:0000256" key="10">
    <source>
        <dbReference type="PIRSR" id="PIRSR000388-2"/>
    </source>
</evidence>
<evidence type="ECO:0000313" key="12">
    <source>
        <dbReference type="EMBL" id="BCX82450.1"/>
    </source>
</evidence>
<dbReference type="PANTHER" id="PTHR20881:SF0">
    <property type="entry name" value="3-METHYL-2-OXOBUTANOATE HYDROXYMETHYLTRANSFERASE"/>
    <property type="match status" value="1"/>
</dbReference>
<evidence type="ECO:0000256" key="11">
    <source>
        <dbReference type="PIRSR" id="PIRSR000388-3"/>
    </source>
</evidence>
<evidence type="ECO:0000256" key="5">
    <source>
        <dbReference type="ARBA" id="ARBA00022679"/>
    </source>
</evidence>